<dbReference type="SUPFAM" id="SSF46689">
    <property type="entry name" value="Homeodomain-like"/>
    <property type="match status" value="1"/>
</dbReference>
<dbReference type="AlphaFoldDB" id="A0AAE1F7T2"/>
<evidence type="ECO:0000313" key="6">
    <source>
        <dbReference type="Proteomes" id="UP001286313"/>
    </source>
</evidence>
<dbReference type="GO" id="GO:0005634">
    <property type="term" value="C:nucleus"/>
    <property type="evidence" value="ECO:0007669"/>
    <property type="project" value="UniProtKB-SubCell"/>
</dbReference>
<feature type="compositionally biased region" description="Pro residues" evidence="3">
    <location>
        <begin position="360"/>
        <end position="371"/>
    </location>
</feature>
<dbReference type="InterPro" id="IPR009057">
    <property type="entry name" value="Homeodomain-like_sf"/>
</dbReference>
<proteinExistence type="predicted"/>
<dbReference type="PANTHER" id="PTHR46770:SF1">
    <property type="entry name" value="HOMEOBOX PROTEIN ORTHOPEDIA"/>
    <property type="match status" value="1"/>
</dbReference>
<evidence type="ECO:0000256" key="3">
    <source>
        <dbReference type="SAM" id="MobiDB-lite"/>
    </source>
</evidence>
<keyword evidence="6" id="KW-1185">Reference proteome</keyword>
<protein>
    <recommendedName>
        <fullName evidence="4">Homeobox domain-containing protein</fullName>
    </recommendedName>
</protein>
<keyword evidence="2" id="KW-0238">DNA-binding</keyword>
<feature type="compositionally biased region" description="Basic residues" evidence="3">
    <location>
        <begin position="54"/>
        <end position="64"/>
    </location>
</feature>
<keyword evidence="2" id="KW-0371">Homeobox</keyword>
<dbReference type="EMBL" id="JAWQEG010002958">
    <property type="protein sequence ID" value="KAK3868691.1"/>
    <property type="molecule type" value="Genomic_DNA"/>
</dbReference>
<dbReference type="PROSITE" id="PS50071">
    <property type="entry name" value="HOMEOBOX_2"/>
    <property type="match status" value="1"/>
</dbReference>
<feature type="domain" description="Homeobox" evidence="4">
    <location>
        <begin position="176"/>
        <end position="189"/>
    </location>
</feature>
<feature type="region of interest" description="Disordered" evidence="3">
    <location>
        <begin position="350"/>
        <end position="371"/>
    </location>
</feature>
<sequence length="371" mass="40560">MNRREGREEGGREEQKRRKEGGRKDELTEEKEGRNEGGEMNKREGREKEGRRNEQKRRKGKRRERSKDSVLDGIEIEGREGEMLRKENKGRKYNNTKREKILQRVFSDFYVQVDKLRPDENETVIHIVSLLGRHSREAANNNTDYSCSLCLLTNFVSLLHVMYLSATTRGPLISWQVWFQNRRAKWKKRKKSSVFRSSGSLLSSPSLPAFPPMGSDSFCGSMFPSTDTRWTMGGMGPINTGVGTGTLGLTSPLQRQGLGQLGQGGMSISQTFTQSLGQGFGQGFGLGQGQGLGLGQGLGQSQGFGLGQGQGLGGSNSPLSSGLGNMGSSTPTSMYQPHYQAFSSLNTALGDYTGGSPLSPVSPPPSQPPVS</sequence>
<accession>A0AAE1F7T2</accession>
<dbReference type="InterPro" id="IPR001356">
    <property type="entry name" value="HD"/>
</dbReference>
<dbReference type="Proteomes" id="UP001286313">
    <property type="component" value="Unassembled WGS sequence"/>
</dbReference>
<comment type="subcellular location">
    <subcellularLocation>
        <location evidence="1 2">Nucleus</location>
    </subcellularLocation>
</comment>
<dbReference type="PANTHER" id="PTHR46770">
    <property type="entry name" value="HOMEOBOX PROTEIN ORTHOPEDIA"/>
    <property type="match status" value="1"/>
</dbReference>
<dbReference type="GO" id="GO:0030182">
    <property type="term" value="P:neuron differentiation"/>
    <property type="evidence" value="ECO:0007669"/>
    <property type="project" value="TreeGrafter"/>
</dbReference>
<comment type="caution">
    <text evidence="5">The sequence shown here is derived from an EMBL/GenBank/DDBJ whole genome shotgun (WGS) entry which is preliminary data.</text>
</comment>
<gene>
    <name evidence="5" type="ORF">Pcinc_025947</name>
</gene>
<evidence type="ECO:0000259" key="4">
    <source>
        <dbReference type="PROSITE" id="PS50071"/>
    </source>
</evidence>
<feature type="region of interest" description="Disordered" evidence="3">
    <location>
        <begin position="1"/>
        <end position="70"/>
    </location>
</feature>
<keyword evidence="2" id="KW-0539">Nucleus</keyword>
<dbReference type="GO" id="GO:0003677">
    <property type="term" value="F:DNA binding"/>
    <property type="evidence" value="ECO:0007669"/>
    <property type="project" value="UniProtKB-UniRule"/>
</dbReference>
<organism evidence="5 6">
    <name type="scientific">Petrolisthes cinctipes</name>
    <name type="common">Flat porcelain crab</name>
    <dbReference type="NCBI Taxonomy" id="88211"/>
    <lineage>
        <taxon>Eukaryota</taxon>
        <taxon>Metazoa</taxon>
        <taxon>Ecdysozoa</taxon>
        <taxon>Arthropoda</taxon>
        <taxon>Crustacea</taxon>
        <taxon>Multicrustacea</taxon>
        <taxon>Malacostraca</taxon>
        <taxon>Eumalacostraca</taxon>
        <taxon>Eucarida</taxon>
        <taxon>Decapoda</taxon>
        <taxon>Pleocyemata</taxon>
        <taxon>Anomura</taxon>
        <taxon>Galatheoidea</taxon>
        <taxon>Porcellanidae</taxon>
        <taxon>Petrolisthes</taxon>
    </lineage>
</organism>
<feature type="compositionally biased region" description="Basic and acidic residues" evidence="3">
    <location>
        <begin position="1"/>
        <end position="53"/>
    </location>
</feature>
<evidence type="ECO:0000256" key="1">
    <source>
        <dbReference type="ARBA" id="ARBA00004123"/>
    </source>
</evidence>
<evidence type="ECO:0000256" key="2">
    <source>
        <dbReference type="PROSITE-ProRule" id="PRU00108"/>
    </source>
</evidence>
<feature type="compositionally biased region" description="Gly residues" evidence="3">
    <location>
        <begin position="305"/>
        <end position="314"/>
    </location>
</feature>
<reference evidence="5" key="1">
    <citation type="submission" date="2023-10" db="EMBL/GenBank/DDBJ databases">
        <title>Genome assemblies of two species of porcelain crab, Petrolisthes cinctipes and Petrolisthes manimaculis (Anomura: Porcellanidae).</title>
        <authorList>
            <person name="Angst P."/>
        </authorList>
    </citation>
    <scope>NUCLEOTIDE SEQUENCE</scope>
    <source>
        <strain evidence="5">PB745_01</strain>
        <tissue evidence="5">Gill</tissue>
    </source>
</reference>
<dbReference type="InterPro" id="IPR051895">
    <property type="entry name" value="OTP_Homeobox"/>
</dbReference>
<dbReference type="Gene3D" id="1.10.10.60">
    <property type="entry name" value="Homeodomain-like"/>
    <property type="match status" value="1"/>
</dbReference>
<name>A0AAE1F7T2_PETCI</name>
<feature type="compositionally biased region" description="Low complexity" evidence="3">
    <location>
        <begin position="315"/>
        <end position="329"/>
    </location>
</feature>
<feature type="DNA-binding region" description="Homeobox" evidence="2">
    <location>
        <begin position="178"/>
        <end position="190"/>
    </location>
</feature>
<evidence type="ECO:0000313" key="5">
    <source>
        <dbReference type="EMBL" id="KAK3868691.1"/>
    </source>
</evidence>
<feature type="region of interest" description="Disordered" evidence="3">
    <location>
        <begin position="305"/>
        <end position="335"/>
    </location>
</feature>